<comment type="caution">
    <text evidence="3">The sequence shown here is derived from an EMBL/GenBank/DDBJ whole genome shotgun (WGS) entry which is preliminary data.</text>
</comment>
<dbReference type="Proteomes" id="UP001161409">
    <property type="component" value="Unassembled WGS sequence"/>
</dbReference>
<evidence type="ECO:0000256" key="2">
    <source>
        <dbReference type="SAM" id="Phobius"/>
    </source>
</evidence>
<keyword evidence="2" id="KW-1133">Transmembrane helix</keyword>
<name>A0ABQ5U749_9PROT</name>
<dbReference type="PANTHER" id="PTHR33219:SF14">
    <property type="entry name" value="PROTEIN COFACTOR ASSEMBLY OF COMPLEX C SUBUNIT B CCB3, CHLOROPLASTIC-RELATED"/>
    <property type="match status" value="1"/>
</dbReference>
<dbReference type="PANTHER" id="PTHR33219">
    <property type="entry name" value="YLMG HOMOLOG PROTEIN 2, CHLOROPLASTIC"/>
    <property type="match status" value="1"/>
</dbReference>
<organism evidence="3 4">
    <name type="scientific">Sneathiella chinensis</name>
    <dbReference type="NCBI Taxonomy" id="349750"/>
    <lineage>
        <taxon>Bacteria</taxon>
        <taxon>Pseudomonadati</taxon>
        <taxon>Pseudomonadota</taxon>
        <taxon>Alphaproteobacteria</taxon>
        <taxon>Sneathiellales</taxon>
        <taxon>Sneathiellaceae</taxon>
        <taxon>Sneathiella</taxon>
    </lineage>
</organism>
<dbReference type="Pfam" id="PF02325">
    <property type="entry name" value="CCB3_YggT"/>
    <property type="match status" value="1"/>
</dbReference>
<evidence type="ECO:0000313" key="3">
    <source>
        <dbReference type="EMBL" id="GLQ07942.1"/>
    </source>
</evidence>
<keyword evidence="4" id="KW-1185">Reference proteome</keyword>
<dbReference type="RefSeq" id="WP_169561933.1">
    <property type="nucleotide sequence ID" value="NZ_BSNF01000010.1"/>
</dbReference>
<evidence type="ECO:0000313" key="4">
    <source>
        <dbReference type="Proteomes" id="UP001161409"/>
    </source>
</evidence>
<feature type="transmembrane region" description="Helical" evidence="2">
    <location>
        <begin position="6"/>
        <end position="30"/>
    </location>
</feature>
<evidence type="ECO:0000256" key="1">
    <source>
        <dbReference type="ARBA" id="ARBA00010894"/>
    </source>
</evidence>
<proteinExistence type="inferred from homology"/>
<reference evidence="3" key="2">
    <citation type="submission" date="2023-01" db="EMBL/GenBank/DDBJ databases">
        <title>Draft genome sequence of Sneathiella chinensis strain NBRC 103408.</title>
        <authorList>
            <person name="Sun Q."/>
            <person name="Mori K."/>
        </authorList>
    </citation>
    <scope>NUCLEOTIDE SEQUENCE</scope>
    <source>
        <strain evidence="3">NBRC 103408</strain>
    </source>
</reference>
<reference evidence="3" key="1">
    <citation type="journal article" date="2014" name="Int. J. Syst. Evol. Microbiol.">
        <title>Complete genome of a new Firmicutes species belonging to the dominant human colonic microbiota ('Ruminococcus bicirculans') reveals two chromosomes and a selective capacity to utilize plant glucans.</title>
        <authorList>
            <consortium name="NISC Comparative Sequencing Program"/>
            <person name="Wegmann U."/>
            <person name="Louis P."/>
            <person name="Goesmann A."/>
            <person name="Henrissat B."/>
            <person name="Duncan S.H."/>
            <person name="Flint H.J."/>
        </authorList>
    </citation>
    <scope>NUCLEOTIDE SEQUENCE</scope>
    <source>
        <strain evidence="3">NBRC 103408</strain>
    </source>
</reference>
<gene>
    <name evidence="3" type="ORF">GCM10007924_31640</name>
</gene>
<accession>A0ABQ5U749</accession>
<dbReference type="InterPro" id="IPR003425">
    <property type="entry name" value="CCB3/YggT"/>
</dbReference>
<comment type="similarity">
    <text evidence="1">Belongs to the YggT family.</text>
</comment>
<feature type="transmembrane region" description="Helical" evidence="2">
    <location>
        <begin position="66"/>
        <end position="88"/>
    </location>
</feature>
<keyword evidence="2" id="KW-0472">Membrane</keyword>
<dbReference type="EMBL" id="BSNF01000010">
    <property type="protein sequence ID" value="GLQ07942.1"/>
    <property type="molecule type" value="Genomic_DNA"/>
</dbReference>
<protein>
    <submittedName>
        <fullName evidence="3">YggT family protein</fullName>
    </submittedName>
</protein>
<keyword evidence="2" id="KW-0812">Transmembrane</keyword>
<sequence>MASVVHLISTIIQIFIWLLIANAVLSWLIAFNIVNTRNQFVATVGEFLYKITEPALRPLRKVIPNFGGIDISPIVLILILIFIQNLMYEYLFRL</sequence>